<dbReference type="InterPro" id="IPR052019">
    <property type="entry name" value="F420H2_bilvrd_red/Heme_oxyg"/>
</dbReference>
<dbReference type="InterPro" id="IPR012349">
    <property type="entry name" value="Split_barrel_FMN-bd"/>
</dbReference>
<keyword evidence="1" id="KW-0560">Oxidoreductase</keyword>
<evidence type="ECO:0000313" key="3">
    <source>
        <dbReference type="EMBL" id="CAB4604442.1"/>
    </source>
</evidence>
<gene>
    <name evidence="3" type="ORF">UFOPK1820_00964</name>
    <name evidence="4" type="ORF">UFOPK4422_01397</name>
</gene>
<name>A0A6J6GST0_9ZZZZ</name>
<feature type="domain" description="Pyridoxamine 5'-phosphate oxidase N-terminal" evidence="2">
    <location>
        <begin position="19"/>
        <end position="126"/>
    </location>
</feature>
<dbReference type="PANTHER" id="PTHR35176">
    <property type="entry name" value="HEME OXYGENASE HI_0854-RELATED"/>
    <property type="match status" value="1"/>
</dbReference>
<dbReference type="AlphaFoldDB" id="A0A6J6GST0"/>
<sequence length="143" mass="15793">MDIEEIKQATSVLSVWAHIATVGADNEPDVVPVHPCWEGEILWIMVGLNSTKCRNVSANPRVALHWQVTENGDGVEVWGTAEVLSDIETKRRLWNGVFDYDLTGFAPGGPENSPDTAFMKVTVNRAIAMKMYGVGGFERFTRA</sequence>
<dbReference type="PANTHER" id="PTHR35176:SF6">
    <property type="entry name" value="HEME OXYGENASE HI_0854-RELATED"/>
    <property type="match status" value="1"/>
</dbReference>
<evidence type="ECO:0000259" key="2">
    <source>
        <dbReference type="Pfam" id="PF01243"/>
    </source>
</evidence>
<dbReference type="EMBL" id="CAFBRX010000176">
    <property type="protein sequence ID" value="CAB5132039.1"/>
    <property type="molecule type" value="Genomic_DNA"/>
</dbReference>
<evidence type="ECO:0000256" key="1">
    <source>
        <dbReference type="ARBA" id="ARBA00023002"/>
    </source>
</evidence>
<dbReference type="GO" id="GO:0005829">
    <property type="term" value="C:cytosol"/>
    <property type="evidence" value="ECO:0007669"/>
    <property type="project" value="TreeGrafter"/>
</dbReference>
<organism evidence="3">
    <name type="scientific">freshwater metagenome</name>
    <dbReference type="NCBI Taxonomy" id="449393"/>
    <lineage>
        <taxon>unclassified sequences</taxon>
        <taxon>metagenomes</taxon>
        <taxon>ecological metagenomes</taxon>
    </lineage>
</organism>
<dbReference type="GO" id="GO:0016627">
    <property type="term" value="F:oxidoreductase activity, acting on the CH-CH group of donors"/>
    <property type="evidence" value="ECO:0007669"/>
    <property type="project" value="TreeGrafter"/>
</dbReference>
<dbReference type="Gene3D" id="2.30.110.10">
    <property type="entry name" value="Electron Transport, Fmn-binding Protein, Chain A"/>
    <property type="match status" value="1"/>
</dbReference>
<dbReference type="InterPro" id="IPR011576">
    <property type="entry name" value="Pyridox_Oxase_N"/>
</dbReference>
<accession>A0A6J6GST0</accession>
<evidence type="ECO:0000313" key="4">
    <source>
        <dbReference type="EMBL" id="CAB5132039.1"/>
    </source>
</evidence>
<dbReference type="SUPFAM" id="SSF50475">
    <property type="entry name" value="FMN-binding split barrel"/>
    <property type="match status" value="1"/>
</dbReference>
<dbReference type="GO" id="GO:0070967">
    <property type="term" value="F:coenzyme F420 binding"/>
    <property type="evidence" value="ECO:0007669"/>
    <property type="project" value="TreeGrafter"/>
</dbReference>
<dbReference type="Pfam" id="PF01243">
    <property type="entry name" value="PNPOx_N"/>
    <property type="match status" value="1"/>
</dbReference>
<reference evidence="3" key="1">
    <citation type="submission" date="2020-05" db="EMBL/GenBank/DDBJ databases">
        <authorList>
            <person name="Chiriac C."/>
            <person name="Salcher M."/>
            <person name="Ghai R."/>
            <person name="Kavagutti S V."/>
        </authorList>
    </citation>
    <scope>NUCLEOTIDE SEQUENCE</scope>
</reference>
<dbReference type="EMBL" id="CAEZUK010000158">
    <property type="protein sequence ID" value="CAB4604442.1"/>
    <property type="molecule type" value="Genomic_DNA"/>
</dbReference>
<protein>
    <submittedName>
        <fullName evidence="3">Unannotated protein</fullName>
    </submittedName>
</protein>
<proteinExistence type="predicted"/>